<keyword evidence="3" id="KW-1185">Reference proteome</keyword>
<comment type="caution">
    <text evidence="2">The sequence shown here is derived from an EMBL/GenBank/DDBJ whole genome shotgun (WGS) entry which is preliminary data.</text>
</comment>
<gene>
    <name evidence="2" type="ORF">K461DRAFT_283477</name>
</gene>
<accession>A0A9P4IQL6</accession>
<evidence type="ECO:0000259" key="1">
    <source>
        <dbReference type="PROSITE" id="PS51186"/>
    </source>
</evidence>
<dbReference type="Proteomes" id="UP000799439">
    <property type="component" value="Unassembled WGS sequence"/>
</dbReference>
<evidence type="ECO:0000313" key="2">
    <source>
        <dbReference type="EMBL" id="KAF2147886.1"/>
    </source>
</evidence>
<evidence type="ECO:0000313" key="3">
    <source>
        <dbReference type="Proteomes" id="UP000799439"/>
    </source>
</evidence>
<dbReference type="InterPro" id="IPR016181">
    <property type="entry name" value="Acyl_CoA_acyltransferase"/>
</dbReference>
<dbReference type="PANTHER" id="PTHR42791:SF14">
    <property type="entry name" value="N-ACETYLTRANSFERASE DOMAIN-CONTAINING PROTEIN"/>
    <property type="match status" value="1"/>
</dbReference>
<dbReference type="Pfam" id="PF00583">
    <property type="entry name" value="Acetyltransf_1"/>
    <property type="match status" value="1"/>
</dbReference>
<dbReference type="AlphaFoldDB" id="A0A9P4IQL6"/>
<sequence length="221" mass="24845">MVTSKFRVEVADEADYTEIAAITMSSFEAVPVEAVISGPPTEANIQAAAKRIRHAARLHHDRFSDAPIIKCVHTDPKSGLETIVGCAQWYMYTDKRTEEEAKVPHYLLSAEWVEDGSDKEKALNFMEPFLQARVQRMGTNPYGLLMYMAVRPEWRRQGASTMCVKWGLNKCQELGIPAYLEASEMGAPVYQKLGFEAVDDIPFLWDGEVKGSCLIMIKPPR</sequence>
<organism evidence="2 3">
    <name type="scientific">Myriangium duriaei CBS 260.36</name>
    <dbReference type="NCBI Taxonomy" id="1168546"/>
    <lineage>
        <taxon>Eukaryota</taxon>
        <taxon>Fungi</taxon>
        <taxon>Dikarya</taxon>
        <taxon>Ascomycota</taxon>
        <taxon>Pezizomycotina</taxon>
        <taxon>Dothideomycetes</taxon>
        <taxon>Dothideomycetidae</taxon>
        <taxon>Myriangiales</taxon>
        <taxon>Myriangiaceae</taxon>
        <taxon>Myriangium</taxon>
    </lineage>
</organism>
<dbReference type="InterPro" id="IPR052523">
    <property type="entry name" value="Trichothecene_AcTrans"/>
</dbReference>
<dbReference type="EMBL" id="ML996095">
    <property type="protein sequence ID" value="KAF2147886.1"/>
    <property type="molecule type" value="Genomic_DNA"/>
</dbReference>
<dbReference type="PROSITE" id="PS51186">
    <property type="entry name" value="GNAT"/>
    <property type="match status" value="1"/>
</dbReference>
<dbReference type="CDD" id="cd04301">
    <property type="entry name" value="NAT_SF"/>
    <property type="match status" value="1"/>
</dbReference>
<name>A0A9P4IQL6_9PEZI</name>
<dbReference type="PANTHER" id="PTHR42791">
    <property type="entry name" value="GNAT FAMILY ACETYLTRANSFERASE"/>
    <property type="match status" value="1"/>
</dbReference>
<feature type="domain" description="N-acetyltransferase" evidence="1">
    <location>
        <begin position="81"/>
        <end position="221"/>
    </location>
</feature>
<dbReference type="Gene3D" id="3.40.630.30">
    <property type="match status" value="1"/>
</dbReference>
<dbReference type="OrthoDB" id="410198at2759"/>
<dbReference type="SUPFAM" id="SSF55729">
    <property type="entry name" value="Acyl-CoA N-acyltransferases (Nat)"/>
    <property type="match status" value="1"/>
</dbReference>
<dbReference type="InterPro" id="IPR000182">
    <property type="entry name" value="GNAT_dom"/>
</dbReference>
<proteinExistence type="predicted"/>
<reference evidence="2" key="1">
    <citation type="journal article" date="2020" name="Stud. Mycol.">
        <title>101 Dothideomycetes genomes: a test case for predicting lifestyles and emergence of pathogens.</title>
        <authorList>
            <person name="Haridas S."/>
            <person name="Albert R."/>
            <person name="Binder M."/>
            <person name="Bloem J."/>
            <person name="Labutti K."/>
            <person name="Salamov A."/>
            <person name="Andreopoulos B."/>
            <person name="Baker S."/>
            <person name="Barry K."/>
            <person name="Bills G."/>
            <person name="Bluhm B."/>
            <person name="Cannon C."/>
            <person name="Castanera R."/>
            <person name="Culley D."/>
            <person name="Daum C."/>
            <person name="Ezra D."/>
            <person name="Gonzalez J."/>
            <person name="Henrissat B."/>
            <person name="Kuo A."/>
            <person name="Liang C."/>
            <person name="Lipzen A."/>
            <person name="Lutzoni F."/>
            <person name="Magnuson J."/>
            <person name="Mondo S."/>
            <person name="Nolan M."/>
            <person name="Ohm R."/>
            <person name="Pangilinan J."/>
            <person name="Park H.-J."/>
            <person name="Ramirez L."/>
            <person name="Alfaro M."/>
            <person name="Sun H."/>
            <person name="Tritt A."/>
            <person name="Yoshinaga Y."/>
            <person name="Zwiers L.-H."/>
            <person name="Turgeon B."/>
            <person name="Goodwin S."/>
            <person name="Spatafora J."/>
            <person name="Crous P."/>
            <person name="Grigoriev I."/>
        </authorList>
    </citation>
    <scope>NUCLEOTIDE SEQUENCE</scope>
    <source>
        <strain evidence="2">CBS 260.36</strain>
    </source>
</reference>
<protein>
    <recommendedName>
        <fullName evidence="1">N-acetyltransferase domain-containing protein</fullName>
    </recommendedName>
</protein>
<dbReference type="GO" id="GO:0016747">
    <property type="term" value="F:acyltransferase activity, transferring groups other than amino-acyl groups"/>
    <property type="evidence" value="ECO:0007669"/>
    <property type="project" value="InterPro"/>
</dbReference>